<proteinExistence type="predicted"/>
<dbReference type="EMBL" id="JACHIW010000002">
    <property type="protein sequence ID" value="MBB5159265.1"/>
    <property type="molecule type" value="Genomic_DNA"/>
</dbReference>
<reference evidence="1 2" key="1">
    <citation type="submission" date="2020-08" db="EMBL/GenBank/DDBJ databases">
        <title>Sequencing the genomes of 1000 actinobacteria strains.</title>
        <authorList>
            <person name="Klenk H.-P."/>
        </authorList>
    </citation>
    <scope>NUCLEOTIDE SEQUENCE [LARGE SCALE GENOMIC DNA]</scope>
    <source>
        <strain evidence="1 2">DSM 45584</strain>
    </source>
</reference>
<protein>
    <submittedName>
        <fullName evidence="1">Uncharacterized protein</fullName>
    </submittedName>
</protein>
<dbReference type="RefSeq" id="WP_221468355.1">
    <property type="nucleotide sequence ID" value="NZ_JACHIW010000002.1"/>
</dbReference>
<name>A0A840QJQ9_9PSEU</name>
<dbReference type="Proteomes" id="UP000584374">
    <property type="component" value="Unassembled WGS sequence"/>
</dbReference>
<evidence type="ECO:0000313" key="1">
    <source>
        <dbReference type="EMBL" id="MBB5159265.1"/>
    </source>
</evidence>
<accession>A0A840QJQ9</accession>
<sequence>MLLRDLVLSGRARPGMVVTHHGGLDNAPGLFRAFDRLASTPRTCEHAGSVGLGAARGPITSVRIVPKTANPTRCSVSDSRSSAGW</sequence>
<keyword evidence="2" id="KW-1185">Reference proteome</keyword>
<dbReference type="AlphaFoldDB" id="A0A840QJQ9"/>
<evidence type="ECO:0000313" key="2">
    <source>
        <dbReference type="Proteomes" id="UP000584374"/>
    </source>
</evidence>
<comment type="caution">
    <text evidence="1">The sequence shown here is derived from an EMBL/GenBank/DDBJ whole genome shotgun (WGS) entry which is preliminary data.</text>
</comment>
<organism evidence="1 2">
    <name type="scientific">Saccharopolyspora phatthalungensis</name>
    <dbReference type="NCBI Taxonomy" id="664693"/>
    <lineage>
        <taxon>Bacteria</taxon>
        <taxon>Bacillati</taxon>
        <taxon>Actinomycetota</taxon>
        <taxon>Actinomycetes</taxon>
        <taxon>Pseudonocardiales</taxon>
        <taxon>Pseudonocardiaceae</taxon>
        <taxon>Saccharopolyspora</taxon>
    </lineage>
</organism>
<gene>
    <name evidence="1" type="ORF">BJ970_006864</name>
</gene>